<evidence type="ECO:0000256" key="10">
    <source>
        <dbReference type="RuleBase" id="RU000304"/>
    </source>
</evidence>
<dbReference type="Gene3D" id="3.30.200.20">
    <property type="entry name" value="Phosphorylase Kinase, domain 1"/>
    <property type="match status" value="1"/>
</dbReference>
<dbReference type="InterPro" id="IPR011009">
    <property type="entry name" value="Kinase-like_dom_sf"/>
</dbReference>
<organism evidence="14 15">
    <name type="scientific">Thecamonas trahens ATCC 50062</name>
    <dbReference type="NCBI Taxonomy" id="461836"/>
    <lineage>
        <taxon>Eukaryota</taxon>
        <taxon>Apusozoa</taxon>
        <taxon>Apusomonadida</taxon>
        <taxon>Apusomonadidae</taxon>
        <taxon>Thecamonas</taxon>
    </lineage>
</organism>
<name>A0A0L0DQW2_THETB</name>
<evidence type="ECO:0000256" key="9">
    <source>
        <dbReference type="PROSITE-ProRule" id="PRU10141"/>
    </source>
</evidence>
<dbReference type="EC" id="2.7.11.24" evidence="2 11"/>
<dbReference type="PRINTS" id="PR01773">
    <property type="entry name" value="P38MAPKINASE"/>
</dbReference>
<proteinExistence type="inferred from homology"/>
<dbReference type="Pfam" id="PF00069">
    <property type="entry name" value="Pkinase"/>
    <property type="match status" value="1"/>
</dbReference>
<evidence type="ECO:0000256" key="5">
    <source>
        <dbReference type="ARBA" id="ARBA00022679"/>
    </source>
</evidence>
<dbReference type="CDD" id="cd07834">
    <property type="entry name" value="STKc_MAPK"/>
    <property type="match status" value="1"/>
</dbReference>
<keyword evidence="5 11" id="KW-0808">Transferase</keyword>
<keyword evidence="7 11" id="KW-0418">Kinase</keyword>
<dbReference type="InterPro" id="IPR000719">
    <property type="entry name" value="Prot_kinase_dom"/>
</dbReference>
<comment type="cofactor">
    <cofactor evidence="1 11">
        <name>Mg(2+)</name>
        <dbReference type="ChEBI" id="CHEBI:18420"/>
    </cofactor>
</comment>
<evidence type="ECO:0000256" key="4">
    <source>
        <dbReference type="ARBA" id="ARBA00022553"/>
    </source>
</evidence>
<dbReference type="PROSITE" id="PS00108">
    <property type="entry name" value="PROTEIN_KINASE_ST"/>
    <property type="match status" value="1"/>
</dbReference>
<dbReference type="InterPro" id="IPR008352">
    <property type="entry name" value="MAPK_HOG-like"/>
</dbReference>
<comment type="similarity">
    <text evidence="11">Belongs to the protein kinase superfamily. Ser/Thr protein kinase family. MAP kinase subfamily.</text>
</comment>
<dbReference type="GO" id="GO:0005524">
    <property type="term" value="F:ATP binding"/>
    <property type="evidence" value="ECO:0007669"/>
    <property type="project" value="UniProtKB-UniRule"/>
</dbReference>
<dbReference type="GO" id="GO:0004707">
    <property type="term" value="F:MAP kinase activity"/>
    <property type="evidence" value="ECO:0007669"/>
    <property type="project" value="UniProtKB-EC"/>
</dbReference>
<dbReference type="InterPro" id="IPR017441">
    <property type="entry name" value="Protein_kinase_ATP_BS"/>
</dbReference>
<evidence type="ECO:0000256" key="3">
    <source>
        <dbReference type="ARBA" id="ARBA00022527"/>
    </source>
</evidence>
<comment type="activity regulation">
    <text evidence="11">Activated by threonine and tyrosine phosphorylation.</text>
</comment>
<keyword evidence="3 10" id="KW-0723">Serine/threonine-protein kinase</keyword>
<dbReference type="Proteomes" id="UP000054408">
    <property type="component" value="Unassembled WGS sequence"/>
</dbReference>
<keyword evidence="6 9" id="KW-0547">Nucleotide-binding</keyword>
<dbReference type="InterPro" id="IPR008271">
    <property type="entry name" value="Ser/Thr_kinase_AS"/>
</dbReference>
<feature type="domain" description="Protein kinase" evidence="13">
    <location>
        <begin position="42"/>
        <end position="333"/>
    </location>
</feature>
<evidence type="ECO:0000313" key="14">
    <source>
        <dbReference type="EMBL" id="KNC54411.1"/>
    </source>
</evidence>
<dbReference type="Gene3D" id="1.10.510.10">
    <property type="entry name" value="Transferase(Phosphotransferase) domain 1"/>
    <property type="match status" value="1"/>
</dbReference>
<dbReference type="EMBL" id="GL349489">
    <property type="protein sequence ID" value="KNC54411.1"/>
    <property type="molecule type" value="Genomic_DNA"/>
</dbReference>
<dbReference type="STRING" id="461836.A0A0L0DQW2"/>
<evidence type="ECO:0000256" key="12">
    <source>
        <dbReference type="SAM" id="MobiDB-lite"/>
    </source>
</evidence>
<dbReference type="FunFam" id="1.10.510.10:FF:000013">
    <property type="entry name" value="Mitogen-activated protein kinase"/>
    <property type="match status" value="1"/>
</dbReference>
<accession>A0A0L0DQW2</accession>
<dbReference type="PANTHER" id="PTHR24055">
    <property type="entry name" value="MITOGEN-ACTIVATED PROTEIN KINASE"/>
    <property type="match status" value="1"/>
</dbReference>
<evidence type="ECO:0000256" key="11">
    <source>
        <dbReference type="RuleBase" id="RU361165"/>
    </source>
</evidence>
<dbReference type="RefSeq" id="XP_013753708.1">
    <property type="nucleotide sequence ID" value="XM_013898254.1"/>
</dbReference>
<dbReference type="SMART" id="SM00220">
    <property type="entry name" value="S_TKc"/>
    <property type="match status" value="1"/>
</dbReference>
<dbReference type="InterPro" id="IPR003527">
    <property type="entry name" value="MAP_kinase_CS"/>
</dbReference>
<dbReference type="OrthoDB" id="192887at2759"/>
<evidence type="ECO:0000256" key="1">
    <source>
        <dbReference type="ARBA" id="ARBA00001946"/>
    </source>
</evidence>
<evidence type="ECO:0000256" key="6">
    <source>
        <dbReference type="ARBA" id="ARBA00022741"/>
    </source>
</evidence>
<dbReference type="GeneID" id="25568435"/>
<evidence type="ECO:0000256" key="2">
    <source>
        <dbReference type="ARBA" id="ARBA00012411"/>
    </source>
</evidence>
<protein>
    <recommendedName>
        <fullName evidence="2 11">Mitogen-activated protein kinase</fullName>
        <ecNumber evidence="2 11">2.7.11.24</ecNumber>
    </recommendedName>
</protein>
<dbReference type="SUPFAM" id="SSF56112">
    <property type="entry name" value="Protein kinase-like (PK-like)"/>
    <property type="match status" value="1"/>
</dbReference>
<dbReference type="InterPro" id="IPR050117">
    <property type="entry name" value="MAPK"/>
</dbReference>
<reference evidence="14 15" key="1">
    <citation type="submission" date="2010-05" db="EMBL/GenBank/DDBJ databases">
        <title>The Genome Sequence of Thecamonas trahens ATCC 50062.</title>
        <authorList>
            <consortium name="The Broad Institute Genome Sequencing Platform"/>
            <person name="Russ C."/>
            <person name="Cuomo C."/>
            <person name="Shea T."/>
            <person name="Young S.K."/>
            <person name="Zeng Q."/>
            <person name="Koehrsen M."/>
            <person name="Haas B."/>
            <person name="Borodovsky M."/>
            <person name="Guigo R."/>
            <person name="Alvarado L."/>
            <person name="Berlin A."/>
            <person name="Bochicchio J."/>
            <person name="Borenstein D."/>
            <person name="Chapman S."/>
            <person name="Chen Z."/>
            <person name="Freedman E."/>
            <person name="Gellesch M."/>
            <person name="Goldberg J."/>
            <person name="Griggs A."/>
            <person name="Gujja S."/>
            <person name="Heilman E."/>
            <person name="Heiman D."/>
            <person name="Hepburn T."/>
            <person name="Howarth C."/>
            <person name="Jen D."/>
            <person name="Larson L."/>
            <person name="Mehta T."/>
            <person name="Park D."/>
            <person name="Pearson M."/>
            <person name="Roberts A."/>
            <person name="Saif S."/>
            <person name="Shenoy N."/>
            <person name="Sisk P."/>
            <person name="Stolte C."/>
            <person name="Sykes S."/>
            <person name="Thomson T."/>
            <person name="Walk T."/>
            <person name="White J."/>
            <person name="Yandava C."/>
            <person name="Burger G."/>
            <person name="Gray M.W."/>
            <person name="Holland P.W.H."/>
            <person name="King N."/>
            <person name="Lang F.B.F."/>
            <person name="Roger A.J."/>
            <person name="Ruiz-Trillo I."/>
            <person name="Lander E."/>
            <person name="Nusbaum C."/>
        </authorList>
    </citation>
    <scope>NUCLEOTIDE SEQUENCE [LARGE SCALE GENOMIC DNA]</scope>
    <source>
        <strain evidence="14 15">ATCC 50062</strain>
    </source>
</reference>
<dbReference type="FunFam" id="3.30.200.20:FF:000028">
    <property type="entry name" value="Mitogen-activated protein kinase"/>
    <property type="match status" value="1"/>
</dbReference>
<dbReference type="PROSITE" id="PS01351">
    <property type="entry name" value="MAPK"/>
    <property type="match status" value="1"/>
</dbReference>
<sequence length="435" mass="48085">METIEAAEEGMAGGSMAGRSAAASTGVKYKIGQTPFVVNSNYKVVRALGSGAFGVVCEAVDLRSGSSVAIKRIGQVFRHLTDAKRCLREVRLLKHLRHENVITLFEVMPPLGSLADFRDLYIVTELMETDLHQVIQSDQQLTNEYVQYFLYQILRGVKYIHSAHVIHRDLKPSNLLVNSNCDLKICDFGLARVADPDENHAGFMTEYVATRWYRAPEVMLSWSRYTKAMDVWSIGCIFAELLLRRPLLPGRDFLHQLQLIVSVLGTPAPDDLAGIKSDRARRYMQGLPHQDRADFARLFPSATPAALDLLSGLLEFNPDKRLTVEEALAHPYMADIHDPSDEPVADEPFNFAWEQSALTHASVRHMLTLEAVSYHPDAAELIAQLGGFDDDSSDPTMRTVPTPMTSGGDLPPAAASSLETPGTAPMTIADMDDSM</sequence>
<keyword evidence="4" id="KW-0597">Phosphoprotein</keyword>
<dbReference type="eggNOG" id="KOG0660">
    <property type="taxonomic scope" value="Eukaryota"/>
</dbReference>
<evidence type="ECO:0000259" key="13">
    <source>
        <dbReference type="PROSITE" id="PS50011"/>
    </source>
</evidence>
<dbReference type="PROSITE" id="PS00107">
    <property type="entry name" value="PROTEIN_KINASE_ATP"/>
    <property type="match status" value="1"/>
</dbReference>
<keyword evidence="11" id="KW-0460">Magnesium</keyword>
<dbReference type="OMA" id="EHFNGHK"/>
<keyword evidence="15" id="KW-1185">Reference proteome</keyword>
<keyword evidence="8 9" id="KW-0067">ATP-binding</keyword>
<feature type="binding site" evidence="9">
    <location>
        <position position="71"/>
    </location>
    <ligand>
        <name>ATP</name>
        <dbReference type="ChEBI" id="CHEBI:30616"/>
    </ligand>
</feature>
<feature type="region of interest" description="Disordered" evidence="12">
    <location>
        <begin position="387"/>
        <end position="435"/>
    </location>
</feature>
<dbReference type="AlphaFoldDB" id="A0A0L0DQW2"/>
<gene>
    <name evidence="14" type="ORF">AMSG_10139</name>
</gene>
<evidence type="ECO:0000313" key="15">
    <source>
        <dbReference type="Proteomes" id="UP000054408"/>
    </source>
</evidence>
<dbReference type="PROSITE" id="PS50011">
    <property type="entry name" value="PROTEIN_KINASE_DOM"/>
    <property type="match status" value="1"/>
</dbReference>
<comment type="catalytic activity">
    <reaction evidence="11">
        <text>L-threonyl-[protein] + ATP = O-phospho-L-threonyl-[protein] + ADP + H(+)</text>
        <dbReference type="Rhea" id="RHEA:46608"/>
        <dbReference type="Rhea" id="RHEA-COMP:11060"/>
        <dbReference type="Rhea" id="RHEA-COMP:11605"/>
        <dbReference type="ChEBI" id="CHEBI:15378"/>
        <dbReference type="ChEBI" id="CHEBI:30013"/>
        <dbReference type="ChEBI" id="CHEBI:30616"/>
        <dbReference type="ChEBI" id="CHEBI:61977"/>
        <dbReference type="ChEBI" id="CHEBI:456216"/>
        <dbReference type="EC" id="2.7.11.24"/>
    </reaction>
</comment>
<evidence type="ECO:0000256" key="7">
    <source>
        <dbReference type="ARBA" id="ARBA00022777"/>
    </source>
</evidence>
<evidence type="ECO:0000256" key="8">
    <source>
        <dbReference type="ARBA" id="ARBA00022840"/>
    </source>
</evidence>